<comment type="similarity">
    <text evidence="3">Belongs to the bacterial histone-like protein family.</text>
</comment>
<feature type="transmembrane region" description="Helical" evidence="4">
    <location>
        <begin position="12"/>
        <end position="37"/>
    </location>
</feature>
<proteinExistence type="inferred from homology"/>
<feature type="transmembrane region" description="Helical" evidence="4">
    <location>
        <begin position="73"/>
        <end position="97"/>
    </location>
</feature>
<protein>
    <submittedName>
        <fullName evidence="5">HU family DNA-binding protein</fullName>
    </submittedName>
</protein>
<dbReference type="EMBL" id="CP103424">
    <property type="protein sequence ID" value="UWD35008.1"/>
    <property type="molecule type" value="Genomic_DNA"/>
</dbReference>
<evidence type="ECO:0000256" key="2">
    <source>
        <dbReference type="ARBA" id="ARBA00023125"/>
    </source>
</evidence>
<dbReference type="PANTHER" id="PTHR33175">
    <property type="entry name" value="DNA-BINDING PROTEIN HU"/>
    <property type="match status" value="1"/>
</dbReference>
<evidence type="ECO:0000313" key="5">
    <source>
        <dbReference type="EMBL" id="UWD35008.1"/>
    </source>
</evidence>
<accession>A0ABY5TWE3</accession>
<name>A0ABY5TWE3_9MOLU</name>
<keyword evidence="1" id="KW-0226">DNA condensation</keyword>
<evidence type="ECO:0000256" key="1">
    <source>
        <dbReference type="ARBA" id="ARBA00023067"/>
    </source>
</evidence>
<dbReference type="GO" id="GO:0003677">
    <property type="term" value="F:DNA binding"/>
    <property type="evidence" value="ECO:0007669"/>
    <property type="project" value="UniProtKB-KW"/>
</dbReference>
<evidence type="ECO:0000256" key="4">
    <source>
        <dbReference type="SAM" id="Phobius"/>
    </source>
</evidence>
<dbReference type="PANTHER" id="PTHR33175:SF3">
    <property type="entry name" value="DNA-BINDING PROTEIN HU-BETA"/>
    <property type="match status" value="1"/>
</dbReference>
<keyword evidence="4" id="KW-0812">Transmembrane</keyword>
<keyword evidence="2 5" id="KW-0238">DNA-binding</keyword>
<dbReference type="InterPro" id="IPR000119">
    <property type="entry name" value="Hist_DNA-bd"/>
</dbReference>
<reference evidence="5" key="1">
    <citation type="submission" date="2022-08" db="EMBL/GenBank/DDBJ databases">
        <title>Complete genome sequence of Mycoplasma cottewii type strain VIS.</title>
        <authorList>
            <person name="Spergser J."/>
        </authorList>
    </citation>
    <scope>NUCLEOTIDE SEQUENCE</scope>
    <source>
        <strain evidence="5">VIS</strain>
    </source>
</reference>
<keyword evidence="4" id="KW-1133">Transmembrane helix</keyword>
<dbReference type="Gene3D" id="4.10.520.10">
    <property type="entry name" value="IHF-like DNA-binding proteins"/>
    <property type="match status" value="1"/>
</dbReference>
<dbReference type="CDD" id="cd13832">
    <property type="entry name" value="IHF"/>
    <property type="match status" value="1"/>
</dbReference>
<dbReference type="InterPro" id="IPR010992">
    <property type="entry name" value="IHF-like_DNA-bd_dom_sf"/>
</dbReference>
<keyword evidence="6" id="KW-1185">Reference proteome</keyword>
<evidence type="ECO:0000313" key="6">
    <source>
        <dbReference type="Proteomes" id="UP001059819"/>
    </source>
</evidence>
<dbReference type="RefSeq" id="WP_259430168.1">
    <property type="nucleotide sequence ID" value="NZ_CP103424.1"/>
</dbReference>
<gene>
    <name evidence="5" type="ORF">NX779_04375</name>
</gene>
<organism evidence="5 6">
    <name type="scientific">Mycoplasma cottewii</name>
    <dbReference type="NCBI Taxonomy" id="51364"/>
    <lineage>
        <taxon>Bacteria</taxon>
        <taxon>Bacillati</taxon>
        <taxon>Mycoplasmatota</taxon>
        <taxon>Mollicutes</taxon>
        <taxon>Mycoplasmataceae</taxon>
        <taxon>Mycoplasma</taxon>
    </lineage>
</organism>
<keyword evidence="4" id="KW-0472">Membrane</keyword>
<evidence type="ECO:0000256" key="3">
    <source>
        <dbReference type="RuleBase" id="RU003939"/>
    </source>
</evidence>
<dbReference type="SMART" id="SM00411">
    <property type="entry name" value="BHL"/>
    <property type="match status" value="1"/>
</dbReference>
<dbReference type="Proteomes" id="UP001059819">
    <property type="component" value="Chromosome"/>
</dbReference>
<sequence>MKKTCNDKSCLLFLTLARVYLGLFAASLIAIILVKLFNAQEMGSLEPNFLWAISNFSFILATPIKWGSASVDVVANICTVSILPTFLFASLISYILYYKKLATTKCEQVDCKCECENSCDNKSCDNKEKPEMMILETPIVEERVIVKSSDLMASIDEEVEEEIIEEPIVKEEKPKSETKISEEVAPVVIAKTRVKSQSRRSTKKHYPQIHKGELLEELYASEELKEMTKVDIKTVFEKTFIVFGKHLVNEREVLVYKFGKFELVDVKERESMNPLTKEKVIVPAHKTAKFKASKALKEKMNK</sequence>
<dbReference type="SUPFAM" id="SSF47729">
    <property type="entry name" value="IHF-like DNA-binding proteins"/>
    <property type="match status" value="1"/>
</dbReference>
<dbReference type="Pfam" id="PF00216">
    <property type="entry name" value="Bac_DNA_binding"/>
    <property type="match status" value="1"/>
</dbReference>